<reference evidence="2 3" key="1">
    <citation type="submission" date="2016-05" db="EMBL/GenBank/DDBJ databases">
        <title>A degradative enzymes factory behind the ericoid mycorrhizal symbiosis.</title>
        <authorList>
            <consortium name="DOE Joint Genome Institute"/>
            <person name="Martino E."/>
            <person name="Morin E."/>
            <person name="Grelet G."/>
            <person name="Kuo A."/>
            <person name="Kohler A."/>
            <person name="Daghino S."/>
            <person name="Barry K."/>
            <person name="Choi C."/>
            <person name="Cichocki N."/>
            <person name="Clum A."/>
            <person name="Copeland A."/>
            <person name="Hainaut M."/>
            <person name="Haridas S."/>
            <person name="Labutti K."/>
            <person name="Lindquist E."/>
            <person name="Lipzen A."/>
            <person name="Khouja H.-R."/>
            <person name="Murat C."/>
            <person name="Ohm R."/>
            <person name="Olson A."/>
            <person name="Spatafora J."/>
            <person name="Veneault-Fourrey C."/>
            <person name="Henrissat B."/>
            <person name="Grigoriev I."/>
            <person name="Martin F."/>
            <person name="Perotto S."/>
        </authorList>
    </citation>
    <scope>NUCLEOTIDE SEQUENCE [LARGE SCALE GENOMIC DNA]</scope>
    <source>
        <strain evidence="2 3">UAMH 7357</strain>
    </source>
</reference>
<gene>
    <name evidence="2" type="ORF">NA56DRAFT_371918</name>
</gene>
<sequence length="136" mass="15215">MKFDRQASKSSLQVAPGISSNCGIAWTEAQLQQGSGNMLPTVPSQRMMLIFWNFPHTLPLALNQRKTPPNQSRRVYGLTWLIGVLHALAVDAWRVSYSMQHGRVVPLYHSFANSVCCDRLACALRKKMCRAVQGLT</sequence>
<dbReference type="AlphaFoldDB" id="A0A2J6PKE8"/>
<dbReference type="Proteomes" id="UP000235672">
    <property type="component" value="Unassembled WGS sequence"/>
</dbReference>
<keyword evidence="1" id="KW-0472">Membrane</keyword>
<dbReference type="EMBL" id="KZ613521">
    <property type="protein sequence ID" value="PMD14528.1"/>
    <property type="molecule type" value="Genomic_DNA"/>
</dbReference>
<organism evidence="2 3">
    <name type="scientific">Hyaloscypha hepaticicola</name>
    <dbReference type="NCBI Taxonomy" id="2082293"/>
    <lineage>
        <taxon>Eukaryota</taxon>
        <taxon>Fungi</taxon>
        <taxon>Dikarya</taxon>
        <taxon>Ascomycota</taxon>
        <taxon>Pezizomycotina</taxon>
        <taxon>Leotiomycetes</taxon>
        <taxon>Helotiales</taxon>
        <taxon>Hyaloscyphaceae</taxon>
        <taxon>Hyaloscypha</taxon>
    </lineage>
</organism>
<proteinExistence type="predicted"/>
<keyword evidence="1" id="KW-0812">Transmembrane</keyword>
<protein>
    <submittedName>
        <fullName evidence="2">Uncharacterized protein</fullName>
    </submittedName>
</protein>
<evidence type="ECO:0000256" key="1">
    <source>
        <dbReference type="SAM" id="Phobius"/>
    </source>
</evidence>
<feature type="transmembrane region" description="Helical" evidence="1">
    <location>
        <begin position="75"/>
        <end position="93"/>
    </location>
</feature>
<evidence type="ECO:0000313" key="3">
    <source>
        <dbReference type="Proteomes" id="UP000235672"/>
    </source>
</evidence>
<keyword evidence="3" id="KW-1185">Reference proteome</keyword>
<keyword evidence="1" id="KW-1133">Transmembrane helix</keyword>
<accession>A0A2J6PKE8</accession>
<name>A0A2J6PKE8_9HELO</name>
<evidence type="ECO:0000313" key="2">
    <source>
        <dbReference type="EMBL" id="PMD14528.1"/>
    </source>
</evidence>